<evidence type="ECO:0000256" key="1">
    <source>
        <dbReference type="SAM" id="Phobius"/>
    </source>
</evidence>
<keyword evidence="1" id="KW-1133">Transmembrane helix</keyword>
<dbReference type="Proteomes" id="UP000238415">
    <property type="component" value="Unassembled WGS sequence"/>
</dbReference>
<dbReference type="OrthoDB" id="1726409at2"/>
<evidence type="ECO:0000313" key="3">
    <source>
        <dbReference type="Proteomes" id="UP000238415"/>
    </source>
</evidence>
<dbReference type="RefSeq" id="WP_106004251.1">
    <property type="nucleotide sequence ID" value="NZ_CP136419.1"/>
</dbReference>
<gene>
    <name evidence="2" type="ORF">MOHU_02120</name>
</gene>
<reference evidence="2 3" key="1">
    <citation type="submission" date="2018-03" db="EMBL/GenBank/DDBJ databases">
        <title>Genome sequence of Moorella humiferrea DSM 23265.</title>
        <authorList>
            <person name="Poehlein A."/>
            <person name="Daniel R."/>
        </authorList>
    </citation>
    <scope>NUCLEOTIDE SEQUENCE [LARGE SCALE GENOMIC DNA]</scope>
    <source>
        <strain evidence="2 3">DSM 23265</strain>
    </source>
</reference>
<feature type="transmembrane region" description="Helical" evidence="1">
    <location>
        <begin position="90"/>
        <end position="115"/>
    </location>
</feature>
<feature type="transmembrane region" description="Helical" evidence="1">
    <location>
        <begin position="135"/>
        <end position="158"/>
    </location>
</feature>
<protein>
    <submittedName>
        <fullName evidence="2">Uncharacterized protein</fullName>
    </submittedName>
</protein>
<evidence type="ECO:0000313" key="2">
    <source>
        <dbReference type="EMBL" id="PRR75831.1"/>
    </source>
</evidence>
<proteinExistence type="predicted"/>
<dbReference type="EMBL" id="PVXM01000003">
    <property type="protein sequence ID" value="PRR75831.1"/>
    <property type="molecule type" value="Genomic_DNA"/>
</dbReference>
<accession>A0A2T0AY61</accession>
<feature type="transmembrane region" description="Helical" evidence="1">
    <location>
        <begin position="48"/>
        <end position="69"/>
    </location>
</feature>
<keyword evidence="1" id="KW-0812">Transmembrane</keyword>
<sequence length="161" mass="16588">MGLIILFVGGLTCALALAVGMLRPWRGLLLLWISGAALGLFGRVPGLSIAYVTGSVVMGGAALLVDELIMRRWNSSHEDALQAGKKLMTCTLAALITAGVFLGPLWGVLVAGIVGTMGGTYFTDVGQPASGLTRGVFYLGIRGAALLITAALLTGRLLGLF</sequence>
<name>A0A2T0AY61_9FIRM</name>
<comment type="caution">
    <text evidence="2">The sequence shown here is derived from an EMBL/GenBank/DDBJ whole genome shotgun (WGS) entry which is preliminary data.</text>
</comment>
<dbReference type="AlphaFoldDB" id="A0A2T0AY61"/>
<keyword evidence="1" id="KW-0472">Membrane</keyword>
<organism evidence="2 3">
    <name type="scientific">Neomoorella humiferrea</name>
    <dbReference type="NCBI Taxonomy" id="676965"/>
    <lineage>
        <taxon>Bacteria</taxon>
        <taxon>Bacillati</taxon>
        <taxon>Bacillota</taxon>
        <taxon>Clostridia</taxon>
        <taxon>Neomoorellales</taxon>
        <taxon>Neomoorellaceae</taxon>
        <taxon>Neomoorella</taxon>
    </lineage>
</organism>
<keyword evidence="3" id="KW-1185">Reference proteome</keyword>